<name>A0ABT2GFJ5_9MICO</name>
<gene>
    <name evidence="2" type="ORF">NVV95_10565</name>
</gene>
<evidence type="ECO:0000313" key="3">
    <source>
        <dbReference type="Proteomes" id="UP001165580"/>
    </source>
</evidence>
<sequence>MTVLTALLALAALAALTAVTVLVGVLWRRRQGTAVAVSPASAPTAIDPALFGASADRFGSRATLVQFSTAFCSGCPATRRVLGELSARTEGVEHLEVDVGERADLVRRFAILQTPTTLILDRHGVVRTRIGGVVRRSVVEERLEALR</sequence>
<proteinExistence type="predicted"/>
<dbReference type="EMBL" id="JANTEZ010000004">
    <property type="protein sequence ID" value="MCS5714993.1"/>
    <property type="molecule type" value="Genomic_DNA"/>
</dbReference>
<evidence type="ECO:0000259" key="1">
    <source>
        <dbReference type="PROSITE" id="PS51352"/>
    </source>
</evidence>
<feature type="domain" description="Thioredoxin" evidence="1">
    <location>
        <begin position="36"/>
        <end position="147"/>
    </location>
</feature>
<dbReference type="CDD" id="cd02947">
    <property type="entry name" value="TRX_family"/>
    <property type="match status" value="1"/>
</dbReference>
<keyword evidence="3" id="KW-1185">Reference proteome</keyword>
<reference evidence="2" key="1">
    <citation type="submission" date="2022-08" db="EMBL/GenBank/DDBJ databases">
        <authorList>
            <person name="Deng Y."/>
            <person name="Han X.-F."/>
            <person name="Zhang Y.-Q."/>
        </authorList>
    </citation>
    <scope>NUCLEOTIDE SEQUENCE</scope>
    <source>
        <strain evidence="2">CPCC 205716</strain>
    </source>
</reference>
<comment type="caution">
    <text evidence="2">The sequence shown here is derived from an EMBL/GenBank/DDBJ whole genome shotgun (WGS) entry which is preliminary data.</text>
</comment>
<dbReference type="SUPFAM" id="SSF52833">
    <property type="entry name" value="Thioredoxin-like"/>
    <property type="match status" value="1"/>
</dbReference>
<dbReference type="InterPro" id="IPR036249">
    <property type="entry name" value="Thioredoxin-like_sf"/>
</dbReference>
<dbReference type="Gene3D" id="3.40.30.10">
    <property type="entry name" value="Glutaredoxin"/>
    <property type="match status" value="1"/>
</dbReference>
<dbReference type="RefSeq" id="WP_259486516.1">
    <property type="nucleotide sequence ID" value="NZ_JANTEZ010000004.1"/>
</dbReference>
<evidence type="ECO:0000313" key="2">
    <source>
        <dbReference type="EMBL" id="MCS5714993.1"/>
    </source>
</evidence>
<dbReference type="InterPro" id="IPR013766">
    <property type="entry name" value="Thioredoxin_domain"/>
</dbReference>
<organism evidence="2 3">
    <name type="scientific">Herbiconiux gentiana</name>
    <dbReference type="NCBI Taxonomy" id="2970912"/>
    <lineage>
        <taxon>Bacteria</taxon>
        <taxon>Bacillati</taxon>
        <taxon>Actinomycetota</taxon>
        <taxon>Actinomycetes</taxon>
        <taxon>Micrococcales</taxon>
        <taxon>Microbacteriaceae</taxon>
        <taxon>Herbiconiux</taxon>
    </lineage>
</organism>
<accession>A0ABT2GFJ5</accession>
<protein>
    <submittedName>
        <fullName evidence="2">Thioredoxin family protein</fullName>
    </submittedName>
</protein>
<dbReference type="Pfam" id="PF00085">
    <property type="entry name" value="Thioredoxin"/>
    <property type="match status" value="1"/>
</dbReference>
<dbReference type="Proteomes" id="UP001165580">
    <property type="component" value="Unassembled WGS sequence"/>
</dbReference>
<dbReference type="PROSITE" id="PS51352">
    <property type="entry name" value="THIOREDOXIN_2"/>
    <property type="match status" value="1"/>
</dbReference>